<evidence type="ECO:0000259" key="1">
    <source>
        <dbReference type="Pfam" id="PF26524"/>
    </source>
</evidence>
<dbReference type="PANTHER" id="PTHR46578:SF4">
    <property type="entry name" value="ARM-REPEAT_TETRATRICOPEPTIDE REPEAT (TPR)-LIKE PROTEIN"/>
    <property type="match status" value="1"/>
</dbReference>
<dbReference type="InterPro" id="IPR011989">
    <property type="entry name" value="ARM-like"/>
</dbReference>
<evidence type="ECO:0000313" key="2">
    <source>
        <dbReference type="EnsemblPlants" id="Kaladp0013s0028.1.v1.1.CDS.1"/>
    </source>
</evidence>
<protein>
    <recommendedName>
        <fullName evidence="1">ARM repeat N-terminal plant domain-containing protein</fullName>
    </recommendedName>
</protein>
<dbReference type="EnsemblPlants" id="Kaladp0013s0028.1.v1.1">
    <property type="protein sequence ID" value="Kaladp0013s0028.1.v1.1.CDS.1"/>
    <property type="gene ID" value="Kaladp0013s0028.v1.1"/>
</dbReference>
<name>A0A7N0SYP8_KALFE</name>
<accession>A0A7N0SYP8</accession>
<dbReference type="OMA" id="FECMSKL"/>
<sequence>MPKHPHCSKPHCFFCAMDDGNPATRRTRLARCFSDMPHRDDEELVLALSSIWSISMAHPDDPEFPSLGIFKSMAGLVRKAIGNRRWLLKGQNVYTPYYAAHIIGSYTMNKSLYAEKAVESGVVQPLMELMRGKISWVEQRVAVRALGHLASHRATFKAVAEHEVEIINLAKEIASTCIDTVYIKFIRVEREKRLRYQCDLLTKGTGGAEMEDRKAEEWASQIQCWALHIIHCFVSQQRSIKQVCNDSGFLRDLCLMWGGLANSTSPAGIGLIRTLCHTKPGRRKISTSDHVLIALYNVSRSSDDWQYMAIDCLILLLKDPATRNAVFETTVPVLADLVELEDLGKRSKLGEAITQTILIDYHKFKYGDLKLSSAKARLVLNEVWDLKVERRKKEKLMTSQEIEERRALVKKLKKQGNELFWAGEIEKAAVKYTEGLDECVTKMRRQRMILHSNRAQCNLMMKNADEAISDATRALCLGGGGGGMQCKSLWRRAQAYDMKGLAKESLLDCLMFVNGIEQGGGVKVPYYAARMINKQMNATWLFASAKARMNTHVKENI</sequence>
<dbReference type="InterPro" id="IPR016024">
    <property type="entry name" value="ARM-type_fold"/>
</dbReference>
<dbReference type="SUPFAM" id="SSF48452">
    <property type="entry name" value="TPR-like"/>
    <property type="match status" value="1"/>
</dbReference>
<feature type="domain" description="ARM repeat N-terminal plant" evidence="1">
    <location>
        <begin position="6"/>
        <end position="245"/>
    </location>
</feature>
<keyword evidence="3" id="KW-1185">Reference proteome</keyword>
<dbReference type="Pfam" id="PF26524">
    <property type="entry name" value="ARM_7"/>
    <property type="match status" value="1"/>
</dbReference>
<evidence type="ECO:0000313" key="3">
    <source>
        <dbReference type="Proteomes" id="UP000594263"/>
    </source>
</evidence>
<organism evidence="2 3">
    <name type="scientific">Kalanchoe fedtschenkoi</name>
    <name type="common">Lavender scallops</name>
    <name type="synonym">South American air plant</name>
    <dbReference type="NCBI Taxonomy" id="63787"/>
    <lineage>
        <taxon>Eukaryota</taxon>
        <taxon>Viridiplantae</taxon>
        <taxon>Streptophyta</taxon>
        <taxon>Embryophyta</taxon>
        <taxon>Tracheophyta</taxon>
        <taxon>Spermatophyta</taxon>
        <taxon>Magnoliopsida</taxon>
        <taxon>eudicotyledons</taxon>
        <taxon>Gunneridae</taxon>
        <taxon>Pentapetalae</taxon>
        <taxon>Saxifragales</taxon>
        <taxon>Crassulaceae</taxon>
        <taxon>Kalanchoe</taxon>
    </lineage>
</organism>
<dbReference type="AlphaFoldDB" id="A0A7N0SYP8"/>
<dbReference type="Gene3D" id="1.25.10.10">
    <property type="entry name" value="Leucine-rich Repeat Variant"/>
    <property type="match status" value="1"/>
</dbReference>
<dbReference type="PANTHER" id="PTHR46578">
    <property type="entry name" value="ARM-REPEAT/TETRATRICOPEPTIDE REPEAT (TPR)-LIKE PROTEIN"/>
    <property type="match status" value="1"/>
</dbReference>
<dbReference type="Proteomes" id="UP000594263">
    <property type="component" value="Unplaced"/>
</dbReference>
<dbReference type="InterPro" id="IPR011990">
    <property type="entry name" value="TPR-like_helical_dom_sf"/>
</dbReference>
<dbReference type="InterPro" id="IPR058868">
    <property type="entry name" value="ARM_7"/>
</dbReference>
<reference evidence="2" key="1">
    <citation type="submission" date="2021-01" db="UniProtKB">
        <authorList>
            <consortium name="EnsemblPlants"/>
        </authorList>
    </citation>
    <scope>IDENTIFICATION</scope>
</reference>
<dbReference type="Gramene" id="Kaladp0013s0028.1.v1.1">
    <property type="protein sequence ID" value="Kaladp0013s0028.1.v1.1.CDS.1"/>
    <property type="gene ID" value="Kaladp0013s0028.v1.1"/>
</dbReference>
<dbReference type="Gene3D" id="1.25.40.10">
    <property type="entry name" value="Tetratricopeptide repeat domain"/>
    <property type="match status" value="1"/>
</dbReference>
<dbReference type="SUPFAM" id="SSF48371">
    <property type="entry name" value="ARM repeat"/>
    <property type="match status" value="1"/>
</dbReference>
<proteinExistence type="predicted"/>